<evidence type="ECO:0000313" key="5">
    <source>
        <dbReference type="Proteomes" id="UP001209317"/>
    </source>
</evidence>
<dbReference type="AlphaFoldDB" id="A0AAE3LK48"/>
<evidence type="ECO:0000256" key="3">
    <source>
        <dbReference type="RuleBase" id="RU363015"/>
    </source>
</evidence>
<dbReference type="EC" id="3.2.2.n1" evidence="3"/>
<dbReference type="GO" id="GO:0005829">
    <property type="term" value="C:cytosol"/>
    <property type="evidence" value="ECO:0007669"/>
    <property type="project" value="TreeGrafter"/>
</dbReference>
<evidence type="ECO:0000256" key="1">
    <source>
        <dbReference type="ARBA" id="ARBA00000274"/>
    </source>
</evidence>
<evidence type="ECO:0000313" key="4">
    <source>
        <dbReference type="EMBL" id="MCU7694452.1"/>
    </source>
</evidence>
<keyword evidence="3" id="KW-0378">Hydrolase</keyword>
<keyword evidence="5" id="KW-1185">Reference proteome</keyword>
<comment type="similarity">
    <text evidence="2 3">Belongs to the LOG family.</text>
</comment>
<accession>A0AAE3LK48</accession>
<comment type="caution">
    <text evidence="4">The sequence shown here is derived from an EMBL/GenBank/DDBJ whole genome shotgun (WGS) entry which is preliminary data.</text>
</comment>
<dbReference type="PANTHER" id="PTHR31223">
    <property type="entry name" value="LOG FAMILY PROTEIN YJL055W"/>
    <property type="match status" value="1"/>
</dbReference>
<protein>
    <recommendedName>
        <fullName evidence="3">Cytokinin riboside 5'-monophosphate phosphoribohydrolase</fullName>
        <ecNumber evidence="3">3.2.2.n1</ecNumber>
    </recommendedName>
</protein>
<dbReference type="EMBL" id="JAOTPL010000009">
    <property type="protein sequence ID" value="MCU7694452.1"/>
    <property type="molecule type" value="Genomic_DNA"/>
</dbReference>
<dbReference type="SUPFAM" id="SSF102405">
    <property type="entry name" value="MCP/YpsA-like"/>
    <property type="match status" value="1"/>
</dbReference>
<sequence>MQQAVAVFCGSQSGNKPQYATDAYTLGKLLAEHNLAIVYGGGRDGIMGAVANGALENGGRVTGIIPDMFIKSEKQHGSLSSLEIMPDMHSRKKKIYESVTTVIVLPGGTGTLDELFETITWNTLTIHDKKIIVLNTLGFYDALIAHAVKMEEEGFLYEPARLKICGKPEEVLATMLG</sequence>
<comment type="catalytic activity">
    <reaction evidence="1">
        <text>AMP + H2O = D-ribose 5-phosphate + adenine</text>
        <dbReference type="Rhea" id="RHEA:20129"/>
        <dbReference type="ChEBI" id="CHEBI:15377"/>
        <dbReference type="ChEBI" id="CHEBI:16708"/>
        <dbReference type="ChEBI" id="CHEBI:78346"/>
        <dbReference type="ChEBI" id="CHEBI:456215"/>
        <dbReference type="EC" id="3.2.2.4"/>
    </reaction>
</comment>
<reference evidence="4" key="1">
    <citation type="submission" date="2022-10" db="EMBL/GenBank/DDBJ databases">
        <authorList>
            <person name="Kim H.S."/>
            <person name="Kim J.-S."/>
            <person name="Suh M.K."/>
            <person name="Eom M.K."/>
            <person name="Lee J.-S."/>
        </authorList>
    </citation>
    <scope>NUCLEOTIDE SEQUENCE</scope>
    <source>
        <strain evidence="4">LIP-5</strain>
    </source>
</reference>
<keyword evidence="3" id="KW-0203">Cytokinin biosynthesis</keyword>
<dbReference type="InterPro" id="IPR005269">
    <property type="entry name" value="LOG"/>
</dbReference>
<dbReference type="GO" id="GO:0009691">
    <property type="term" value="P:cytokinin biosynthetic process"/>
    <property type="evidence" value="ECO:0007669"/>
    <property type="project" value="UniProtKB-UniRule"/>
</dbReference>
<proteinExistence type="inferred from homology"/>
<dbReference type="Proteomes" id="UP001209317">
    <property type="component" value="Unassembled WGS sequence"/>
</dbReference>
<dbReference type="GO" id="GO:0008714">
    <property type="term" value="F:AMP nucleosidase activity"/>
    <property type="evidence" value="ECO:0007669"/>
    <property type="project" value="UniProtKB-EC"/>
</dbReference>
<dbReference type="Pfam" id="PF03641">
    <property type="entry name" value="Lysine_decarbox"/>
    <property type="match status" value="1"/>
</dbReference>
<dbReference type="NCBIfam" id="TIGR00730">
    <property type="entry name" value="Rossman fold protein, TIGR00730 family"/>
    <property type="match status" value="1"/>
</dbReference>
<dbReference type="PANTHER" id="PTHR31223:SF70">
    <property type="entry name" value="LOG FAMILY PROTEIN YJL055W"/>
    <property type="match status" value="1"/>
</dbReference>
<name>A0AAE3LK48_9BACT</name>
<organism evidence="4 5">
    <name type="scientific">Haoranjiania flava</name>
    <dbReference type="NCBI Taxonomy" id="1856322"/>
    <lineage>
        <taxon>Bacteria</taxon>
        <taxon>Pseudomonadati</taxon>
        <taxon>Bacteroidota</taxon>
        <taxon>Chitinophagia</taxon>
        <taxon>Chitinophagales</taxon>
        <taxon>Chitinophagaceae</taxon>
        <taxon>Haoranjiania</taxon>
    </lineage>
</organism>
<dbReference type="Gene3D" id="3.40.50.450">
    <property type="match status" value="1"/>
</dbReference>
<evidence type="ECO:0000256" key="2">
    <source>
        <dbReference type="ARBA" id="ARBA00006763"/>
    </source>
</evidence>
<dbReference type="InterPro" id="IPR031100">
    <property type="entry name" value="LOG_fam"/>
</dbReference>
<dbReference type="RefSeq" id="WP_263037937.1">
    <property type="nucleotide sequence ID" value="NZ_JAOTPL010000009.1"/>
</dbReference>
<gene>
    <name evidence="4" type="ORF">OD355_07980</name>
</gene>